<dbReference type="PROSITE" id="PS50305">
    <property type="entry name" value="SIRTUIN"/>
    <property type="match status" value="1"/>
</dbReference>
<dbReference type="GO" id="GO:0070403">
    <property type="term" value="F:NAD+ binding"/>
    <property type="evidence" value="ECO:0007669"/>
    <property type="project" value="InterPro"/>
</dbReference>
<dbReference type="GO" id="GO:0017136">
    <property type="term" value="F:histone deacetylase activity, NAD-dependent"/>
    <property type="evidence" value="ECO:0007669"/>
    <property type="project" value="TreeGrafter"/>
</dbReference>
<gene>
    <name evidence="4" type="primary">cobB_36</name>
    <name evidence="4" type="ORF">SDC9_157241</name>
</gene>
<dbReference type="InterPro" id="IPR003000">
    <property type="entry name" value="Sirtuin"/>
</dbReference>
<dbReference type="PANTHER" id="PTHR11085">
    <property type="entry name" value="NAD-DEPENDENT PROTEIN DEACYLASE SIRTUIN-5, MITOCHONDRIAL-RELATED"/>
    <property type="match status" value="1"/>
</dbReference>
<evidence type="ECO:0000313" key="4">
    <source>
        <dbReference type="EMBL" id="MPN09948.1"/>
    </source>
</evidence>
<keyword evidence="1" id="KW-0808">Transferase</keyword>
<evidence type="ECO:0000259" key="3">
    <source>
        <dbReference type="PROSITE" id="PS50305"/>
    </source>
</evidence>
<feature type="domain" description="Deacetylase sirtuin-type" evidence="3">
    <location>
        <begin position="1"/>
        <end position="202"/>
    </location>
</feature>
<dbReference type="Pfam" id="PF02146">
    <property type="entry name" value="SIR2"/>
    <property type="match status" value="1"/>
</dbReference>
<dbReference type="PANTHER" id="PTHR11085:SF10">
    <property type="entry name" value="NAD-DEPENDENT PROTEIN DEACYLASE SIRTUIN-5, MITOCHONDRIAL-RELATED"/>
    <property type="match status" value="1"/>
</dbReference>
<evidence type="ECO:0000256" key="1">
    <source>
        <dbReference type="ARBA" id="ARBA00022679"/>
    </source>
</evidence>
<dbReference type="InterPro" id="IPR029035">
    <property type="entry name" value="DHS-like_NAD/FAD-binding_dom"/>
</dbReference>
<keyword evidence="4" id="KW-0378">Hydrolase</keyword>
<comment type="caution">
    <text evidence="4">The sequence shown here is derived from an EMBL/GenBank/DDBJ whole genome shotgun (WGS) entry which is preliminary data.</text>
</comment>
<dbReference type="InterPro" id="IPR026591">
    <property type="entry name" value="Sirtuin_cat_small_dom_sf"/>
</dbReference>
<sequence length="202" mass="22400">MKRIVAFTGAGVSKASGIPTFQDMDGIREKLSLDYFMSNTKDFYDVLQGMKRNVDKALPNAAHIAIAHHDIPVVTMNIDGLHKRAGSKKVIEVHGNLDYVLCMKCGKEYDFSCIDNSIYCRQCNGLLKPEVVLYGEMIAKYHEAIELISSADELLVVGTSFYTSTSSIMVEAAQMSGAKVTTINMDAETEVPRYLRRCIEGE</sequence>
<protein>
    <submittedName>
        <fullName evidence="4">NAD-dependent protein deacetylase</fullName>
        <ecNumber evidence="4">3.5.1.-</ecNumber>
    </submittedName>
</protein>
<reference evidence="4" key="1">
    <citation type="submission" date="2019-08" db="EMBL/GenBank/DDBJ databases">
        <authorList>
            <person name="Kucharzyk K."/>
            <person name="Murdoch R.W."/>
            <person name="Higgins S."/>
            <person name="Loffler F."/>
        </authorList>
    </citation>
    <scope>NUCLEOTIDE SEQUENCE</scope>
</reference>
<evidence type="ECO:0000256" key="2">
    <source>
        <dbReference type="ARBA" id="ARBA00023027"/>
    </source>
</evidence>
<dbReference type="Gene3D" id="3.30.1600.10">
    <property type="entry name" value="SIR2/SIRT2 'Small Domain"/>
    <property type="match status" value="1"/>
</dbReference>
<dbReference type="InterPro" id="IPR026590">
    <property type="entry name" value="Ssirtuin_cat_dom"/>
</dbReference>
<dbReference type="EMBL" id="VSSQ01056088">
    <property type="protein sequence ID" value="MPN09948.1"/>
    <property type="molecule type" value="Genomic_DNA"/>
</dbReference>
<dbReference type="EC" id="3.5.1.-" evidence="4"/>
<organism evidence="4">
    <name type="scientific">bioreactor metagenome</name>
    <dbReference type="NCBI Taxonomy" id="1076179"/>
    <lineage>
        <taxon>unclassified sequences</taxon>
        <taxon>metagenomes</taxon>
        <taxon>ecological metagenomes</taxon>
    </lineage>
</organism>
<dbReference type="SUPFAM" id="SSF52467">
    <property type="entry name" value="DHS-like NAD/FAD-binding domain"/>
    <property type="match status" value="1"/>
</dbReference>
<dbReference type="Gene3D" id="3.40.50.1220">
    <property type="entry name" value="TPP-binding domain"/>
    <property type="match status" value="1"/>
</dbReference>
<dbReference type="InterPro" id="IPR050134">
    <property type="entry name" value="NAD-dep_sirtuin_deacylases"/>
</dbReference>
<name>A0A645F6F1_9ZZZZ</name>
<keyword evidence="2" id="KW-0520">NAD</keyword>
<accession>A0A645F6F1</accession>
<dbReference type="GO" id="GO:0016787">
    <property type="term" value="F:hydrolase activity"/>
    <property type="evidence" value="ECO:0007669"/>
    <property type="project" value="UniProtKB-KW"/>
</dbReference>
<dbReference type="AlphaFoldDB" id="A0A645F6F1"/>
<proteinExistence type="predicted"/>